<organism evidence="2 3">
    <name type="scientific">Stenotrophomonas rhizophila</name>
    <dbReference type="NCBI Taxonomy" id="216778"/>
    <lineage>
        <taxon>Bacteria</taxon>
        <taxon>Pseudomonadati</taxon>
        <taxon>Pseudomonadota</taxon>
        <taxon>Gammaproteobacteria</taxon>
        <taxon>Lysobacterales</taxon>
        <taxon>Lysobacteraceae</taxon>
        <taxon>Stenotrophomonas</taxon>
    </lineage>
</organism>
<evidence type="ECO:0000313" key="2">
    <source>
        <dbReference type="EMBL" id="MDQ1107263.1"/>
    </source>
</evidence>
<reference evidence="2" key="1">
    <citation type="submission" date="2023-07" db="EMBL/GenBank/DDBJ databases">
        <title>Functional and genomic diversity of the sorghum phyllosphere microbiome.</title>
        <authorList>
            <person name="Shade A."/>
        </authorList>
    </citation>
    <scope>NUCLEOTIDE SEQUENCE</scope>
    <source>
        <strain evidence="2">SORGH_AS_0457</strain>
    </source>
</reference>
<evidence type="ECO:0000256" key="1">
    <source>
        <dbReference type="SAM" id="MobiDB-lite"/>
    </source>
</evidence>
<protein>
    <submittedName>
        <fullName evidence="2">Uncharacterized protein</fullName>
    </submittedName>
</protein>
<dbReference type="EMBL" id="JAUTAS010000001">
    <property type="protein sequence ID" value="MDQ1107263.1"/>
    <property type="molecule type" value="Genomic_DNA"/>
</dbReference>
<accession>A0AAP5AGS3</accession>
<sequence>MDILKTAAPTHRPDPTKLQPTLGHLLLPDTRSPEEQRAASLKESARRKGRGRGKWWEKSGS</sequence>
<gene>
    <name evidence="2" type="ORF">QE424_000422</name>
</gene>
<dbReference type="Proteomes" id="UP001226084">
    <property type="component" value="Unassembled WGS sequence"/>
</dbReference>
<comment type="caution">
    <text evidence="2">The sequence shown here is derived from an EMBL/GenBank/DDBJ whole genome shotgun (WGS) entry which is preliminary data.</text>
</comment>
<evidence type="ECO:0000313" key="3">
    <source>
        <dbReference type="Proteomes" id="UP001226084"/>
    </source>
</evidence>
<proteinExistence type="predicted"/>
<dbReference type="RefSeq" id="WP_307105987.1">
    <property type="nucleotide sequence ID" value="NZ_JAUTAS010000001.1"/>
</dbReference>
<feature type="region of interest" description="Disordered" evidence="1">
    <location>
        <begin position="1"/>
        <end position="61"/>
    </location>
</feature>
<name>A0AAP5AGS3_9GAMM</name>
<dbReference type="AlphaFoldDB" id="A0AAP5AGS3"/>